<organism evidence="1 2">
    <name type="scientific">Streptomyces tardus</name>
    <dbReference type="NCBI Taxonomy" id="2780544"/>
    <lineage>
        <taxon>Bacteria</taxon>
        <taxon>Bacillati</taxon>
        <taxon>Actinomycetota</taxon>
        <taxon>Actinomycetes</taxon>
        <taxon>Kitasatosporales</taxon>
        <taxon>Streptomycetaceae</taxon>
        <taxon>Streptomyces</taxon>
    </lineage>
</organism>
<keyword evidence="2" id="KW-1185">Reference proteome</keyword>
<sequence length="92" mass="9455">MNATTLPTTRLGRGGPDVGVKALVHDLSVLPIPGTRRREWGAENLGAVTLGPGGFVHFNGEPGVLDLIAARPACGHGAHPARGGSERDSARL</sequence>
<dbReference type="AlphaFoldDB" id="A0A949JI35"/>
<dbReference type="EMBL" id="JAELVF020000001">
    <property type="protein sequence ID" value="MBU7599278.1"/>
    <property type="molecule type" value="Genomic_DNA"/>
</dbReference>
<evidence type="ECO:0000313" key="2">
    <source>
        <dbReference type="Proteomes" id="UP000694501"/>
    </source>
</evidence>
<evidence type="ECO:0000313" key="1">
    <source>
        <dbReference type="EMBL" id="MBU7599278.1"/>
    </source>
</evidence>
<gene>
    <name evidence="1" type="ORF">JGS22_017065</name>
</gene>
<name>A0A949JI35_9ACTN</name>
<proteinExistence type="predicted"/>
<accession>A0A949JI35</accession>
<dbReference type="RefSeq" id="WP_211041982.1">
    <property type="nucleotide sequence ID" value="NZ_JAELVF020000001.1"/>
</dbReference>
<protein>
    <submittedName>
        <fullName evidence="1">Uncharacterized protein</fullName>
    </submittedName>
</protein>
<dbReference type="Proteomes" id="UP000694501">
    <property type="component" value="Unassembled WGS sequence"/>
</dbReference>
<reference evidence="1" key="1">
    <citation type="submission" date="2021-06" db="EMBL/GenBank/DDBJ databases">
        <title>Sequencing of actinobacteria type strains.</title>
        <authorList>
            <person name="Nguyen G.-S."/>
            <person name="Wentzel A."/>
        </authorList>
    </citation>
    <scope>NUCLEOTIDE SEQUENCE</scope>
    <source>
        <strain evidence="1">P38-E01</strain>
    </source>
</reference>
<comment type="caution">
    <text evidence="1">The sequence shown here is derived from an EMBL/GenBank/DDBJ whole genome shotgun (WGS) entry which is preliminary data.</text>
</comment>